<name>A0A1M5CJK2_9BACT</name>
<dbReference type="CDD" id="cd03036">
    <property type="entry name" value="ArsC_like"/>
    <property type="match status" value="1"/>
</dbReference>
<evidence type="ECO:0000313" key="4">
    <source>
        <dbReference type="Proteomes" id="UP000184480"/>
    </source>
</evidence>
<dbReference type="Gene3D" id="3.40.30.10">
    <property type="entry name" value="Glutaredoxin"/>
    <property type="match status" value="1"/>
</dbReference>
<gene>
    <name evidence="3" type="ORF">SAMN05444362_107189</name>
</gene>
<accession>A0A1M5CJK2</accession>
<dbReference type="InterPro" id="IPR006504">
    <property type="entry name" value="Tscrpt_reg_Spx/MgsR"/>
</dbReference>
<dbReference type="Pfam" id="PF03960">
    <property type="entry name" value="ArsC"/>
    <property type="match status" value="1"/>
</dbReference>
<dbReference type="AlphaFoldDB" id="A0A1M5CJK2"/>
<dbReference type="InterPro" id="IPR036249">
    <property type="entry name" value="Thioredoxin-like_sf"/>
</dbReference>
<dbReference type="PANTHER" id="PTHR30041:SF8">
    <property type="entry name" value="PROTEIN YFFB"/>
    <property type="match status" value="1"/>
</dbReference>
<dbReference type="SUPFAM" id="SSF52833">
    <property type="entry name" value="Thioredoxin-like"/>
    <property type="match status" value="1"/>
</dbReference>
<keyword evidence="4" id="KW-1185">Reference proteome</keyword>
<evidence type="ECO:0000256" key="2">
    <source>
        <dbReference type="PROSITE-ProRule" id="PRU01282"/>
    </source>
</evidence>
<protein>
    <submittedName>
        <fullName evidence="3">Arsenate reductase</fullName>
    </submittedName>
</protein>
<dbReference type="NCBIfam" id="TIGR01617">
    <property type="entry name" value="arsC_related"/>
    <property type="match status" value="1"/>
</dbReference>
<dbReference type="Proteomes" id="UP000184480">
    <property type="component" value="Unassembled WGS sequence"/>
</dbReference>
<dbReference type="PROSITE" id="PS51354">
    <property type="entry name" value="GLUTAREDOXIN_2"/>
    <property type="match status" value="1"/>
</dbReference>
<proteinExistence type="inferred from homology"/>
<comment type="similarity">
    <text evidence="1 2">Belongs to the ArsC family.</text>
</comment>
<evidence type="ECO:0000313" key="3">
    <source>
        <dbReference type="EMBL" id="SHF54787.1"/>
    </source>
</evidence>
<reference evidence="4" key="1">
    <citation type="submission" date="2016-11" db="EMBL/GenBank/DDBJ databases">
        <authorList>
            <person name="Varghese N."/>
            <person name="Submissions S."/>
        </authorList>
    </citation>
    <scope>NUCLEOTIDE SEQUENCE [LARGE SCALE GENOMIC DNA]</scope>
    <source>
        <strain evidence="4">DSM 27370</strain>
    </source>
</reference>
<dbReference type="PANTHER" id="PTHR30041">
    <property type="entry name" value="ARSENATE REDUCTASE"/>
    <property type="match status" value="1"/>
</dbReference>
<dbReference type="EMBL" id="FQUC01000007">
    <property type="protein sequence ID" value="SHF54787.1"/>
    <property type="molecule type" value="Genomic_DNA"/>
</dbReference>
<dbReference type="PROSITE" id="PS51353">
    <property type="entry name" value="ARSC"/>
    <property type="match status" value="1"/>
</dbReference>
<sequence length="136" mass="15743">MLKHNSLNFLFMQYKTTMGKILFVQYPKCSTCQKAAKWLKENNLDVESRNIAENNPTEAELTEWIDESKLPLNKFFNTSGKIYKEQNIKERVKNDSTKDLIKLLATNGMLVKRPIIVTDNTVLVGFKEDEWKAALV</sequence>
<dbReference type="InterPro" id="IPR006660">
    <property type="entry name" value="Arsenate_reductase-like"/>
</dbReference>
<organism evidence="3 4">
    <name type="scientific">Dysgonomonas macrotermitis</name>
    <dbReference type="NCBI Taxonomy" id="1346286"/>
    <lineage>
        <taxon>Bacteria</taxon>
        <taxon>Pseudomonadati</taxon>
        <taxon>Bacteroidota</taxon>
        <taxon>Bacteroidia</taxon>
        <taxon>Bacteroidales</taxon>
        <taxon>Dysgonomonadaceae</taxon>
        <taxon>Dysgonomonas</taxon>
    </lineage>
</organism>
<evidence type="ECO:0000256" key="1">
    <source>
        <dbReference type="ARBA" id="ARBA00007198"/>
    </source>
</evidence>
<dbReference type="STRING" id="1346286.SAMN05444362_107189"/>